<dbReference type="InterPro" id="IPR036365">
    <property type="entry name" value="PGBD-like_sf"/>
</dbReference>
<dbReference type="Gene3D" id="1.10.101.10">
    <property type="entry name" value="PGBD-like superfamily/PGBD"/>
    <property type="match status" value="1"/>
</dbReference>
<evidence type="ECO:0000256" key="3">
    <source>
        <dbReference type="SAM" id="Phobius"/>
    </source>
</evidence>
<feature type="transmembrane region" description="Helical" evidence="3">
    <location>
        <begin position="12"/>
        <end position="35"/>
    </location>
</feature>
<dbReference type="GO" id="GO:0030313">
    <property type="term" value="C:cell envelope"/>
    <property type="evidence" value="ECO:0007669"/>
    <property type="project" value="UniProtKB-SubCell"/>
</dbReference>
<name>H5WZ93_9PSEU</name>
<dbReference type="PANTHER" id="PTHR32347:SF23">
    <property type="entry name" value="BLL5650 PROTEIN"/>
    <property type="match status" value="1"/>
</dbReference>
<evidence type="ECO:0000259" key="4">
    <source>
        <dbReference type="Pfam" id="PF01471"/>
    </source>
</evidence>
<reference evidence="5 6" key="1">
    <citation type="journal article" date="2012" name="Stand. Genomic Sci.">
        <title>Genome sequence of the ocean sediment bacterium Saccharomonospora marina type strain (XMU15(T)).</title>
        <authorList>
            <person name="Klenk H.P."/>
            <person name="Lu M."/>
            <person name="Lucas S."/>
            <person name="Lapidus A."/>
            <person name="Copeland A."/>
            <person name="Pitluck S."/>
            <person name="Goodwin L.A."/>
            <person name="Han C."/>
            <person name="Tapia R."/>
            <person name="Brambilla E.M."/>
            <person name="Potter G."/>
            <person name="Land M."/>
            <person name="Ivanova N."/>
            <person name="Rohde M."/>
            <person name="Goker M."/>
            <person name="Detter J.C."/>
            <person name="Li W.J."/>
            <person name="Kyrpides N.C."/>
            <person name="Woyke T."/>
        </authorList>
    </citation>
    <scope>NUCLEOTIDE SEQUENCE [LARGE SCALE GENOMIC DNA]</scope>
    <source>
        <strain evidence="5 6">XMU15</strain>
    </source>
</reference>
<dbReference type="InterPro" id="IPR050465">
    <property type="entry name" value="UPF0194_transport"/>
</dbReference>
<dbReference type="HOGENOM" id="CLU_057459_1_0_11"/>
<dbReference type="InterPro" id="IPR002477">
    <property type="entry name" value="Peptidoglycan-bd-like"/>
</dbReference>
<keyword evidence="2" id="KW-0175">Coiled coil</keyword>
<keyword evidence="3" id="KW-0472">Membrane</keyword>
<protein>
    <submittedName>
        <fullName evidence="5">Membrane-fusion protein</fullName>
    </submittedName>
</protein>
<dbReference type="eggNOG" id="COG3409">
    <property type="taxonomic scope" value="Bacteria"/>
</dbReference>
<dbReference type="Pfam" id="PF01471">
    <property type="entry name" value="PG_binding_1"/>
    <property type="match status" value="1"/>
</dbReference>
<dbReference type="STRING" id="882083.SacmaDRAFT_0182"/>
<comment type="subcellular location">
    <subcellularLocation>
        <location evidence="1">Cell envelope</location>
    </subcellularLocation>
</comment>
<keyword evidence="3" id="KW-0812">Transmembrane</keyword>
<accession>H5WZ93</accession>
<sequence length="369" mass="37863">MGSEPTIHRRRWLRPLWVVVTVVVISGAGGAYWYYARGGTADAVDHPAGPSATATVTRETIAATERFDGTLGYGEPSTIAAGSRGTITAVAAENSAVARGTELYRLNEQPVTALFGEIPMYRDLAPGAQGVDVEQLEANLGRLGYGGYTVDDVYTMATADAVRAWQEDIGADESGVVGRADVVFVPEAARVDALHVDVGTPVNPGVPVLDLTGAKQTASAQVDVVDRALLAVGTRVTVELPDGGTVAGRVASTEIAATAQEGDATGSGQSASAGDAVVNVEVVLDKQIEGGLLGSPVEVVARSQEREDVLVVPVTALLAVAGGEYGLEVVRSNGSTSIIEVETGLFSEGKVEVSGHGIQEGTVVGVAGR</sequence>
<dbReference type="PANTHER" id="PTHR32347">
    <property type="entry name" value="EFFLUX SYSTEM COMPONENT YKNX-RELATED"/>
    <property type="match status" value="1"/>
</dbReference>
<dbReference type="AlphaFoldDB" id="H5WZ93"/>
<dbReference type="Gene3D" id="2.40.420.20">
    <property type="match status" value="1"/>
</dbReference>
<dbReference type="InterPro" id="IPR036366">
    <property type="entry name" value="PGBDSf"/>
</dbReference>
<dbReference type="Proteomes" id="UP000004926">
    <property type="component" value="Chromosome"/>
</dbReference>
<organism evidence="5 6">
    <name type="scientific">Saccharomonospora marina XMU15</name>
    <dbReference type="NCBI Taxonomy" id="882083"/>
    <lineage>
        <taxon>Bacteria</taxon>
        <taxon>Bacillati</taxon>
        <taxon>Actinomycetota</taxon>
        <taxon>Actinomycetes</taxon>
        <taxon>Pseudonocardiales</taxon>
        <taxon>Pseudonocardiaceae</taxon>
        <taxon>Saccharomonospora</taxon>
    </lineage>
</organism>
<evidence type="ECO:0000313" key="5">
    <source>
        <dbReference type="EMBL" id="EHR48494.1"/>
    </source>
</evidence>
<evidence type="ECO:0000313" key="6">
    <source>
        <dbReference type="Proteomes" id="UP000004926"/>
    </source>
</evidence>
<dbReference type="SUPFAM" id="SSF47090">
    <property type="entry name" value="PGBD-like"/>
    <property type="match status" value="1"/>
</dbReference>
<evidence type="ECO:0000256" key="1">
    <source>
        <dbReference type="ARBA" id="ARBA00004196"/>
    </source>
</evidence>
<keyword evidence="6" id="KW-1185">Reference proteome</keyword>
<evidence type="ECO:0000256" key="2">
    <source>
        <dbReference type="ARBA" id="ARBA00023054"/>
    </source>
</evidence>
<keyword evidence="3" id="KW-1133">Transmembrane helix</keyword>
<feature type="domain" description="Peptidoglycan binding-like" evidence="4">
    <location>
        <begin position="130"/>
        <end position="180"/>
    </location>
</feature>
<proteinExistence type="predicted"/>
<dbReference type="EMBL" id="CM001439">
    <property type="protein sequence ID" value="EHR48494.1"/>
    <property type="molecule type" value="Genomic_DNA"/>
</dbReference>
<gene>
    <name evidence="5" type="ORF">SacmaDRAFT_0182</name>
</gene>